<dbReference type="EMBL" id="JAWXYB010000018">
    <property type="protein sequence ID" value="MDX5932541.1"/>
    <property type="molecule type" value="Genomic_DNA"/>
</dbReference>
<comment type="similarity">
    <text evidence="1">Belongs to the leucine-binding protein family.</text>
</comment>
<evidence type="ECO:0000256" key="3">
    <source>
        <dbReference type="ARBA" id="ARBA00022970"/>
    </source>
</evidence>
<dbReference type="GO" id="GO:0006865">
    <property type="term" value="P:amino acid transport"/>
    <property type="evidence" value="ECO:0007669"/>
    <property type="project" value="UniProtKB-KW"/>
</dbReference>
<protein>
    <submittedName>
        <fullName evidence="5">ABC transporter substrate-binding protein</fullName>
    </submittedName>
</protein>
<dbReference type="Pfam" id="PF13458">
    <property type="entry name" value="Peripla_BP_6"/>
    <property type="match status" value="1"/>
</dbReference>
<evidence type="ECO:0000313" key="6">
    <source>
        <dbReference type="Proteomes" id="UP001279553"/>
    </source>
</evidence>
<evidence type="ECO:0000256" key="1">
    <source>
        <dbReference type="ARBA" id="ARBA00010062"/>
    </source>
</evidence>
<dbReference type="InterPro" id="IPR006311">
    <property type="entry name" value="TAT_signal"/>
</dbReference>
<dbReference type="NCBIfam" id="TIGR01409">
    <property type="entry name" value="TAT_signal_seq"/>
    <property type="match status" value="1"/>
</dbReference>
<evidence type="ECO:0000256" key="2">
    <source>
        <dbReference type="ARBA" id="ARBA00022729"/>
    </source>
</evidence>
<proteinExistence type="inferred from homology"/>
<dbReference type="PANTHER" id="PTHR30483">
    <property type="entry name" value="LEUCINE-SPECIFIC-BINDING PROTEIN"/>
    <property type="match status" value="1"/>
</dbReference>
<evidence type="ECO:0000259" key="4">
    <source>
        <dbReference type="Pfam" id="PF13458"/>
    </source>
</evidence>
<dbReference type="Gene3D" id="3.40.50.2300">
    <property type="match status" value="2"/>
</dbReference>
<name>A0AAW9DUI4_ACIAO</name>
<sequence>MTTIETGINAGARRGSLDRRGLIKAGAAVGAAGLLAAPKPSWAASEVPIKIGLVDPITSIFAPLGHSEIKGARFAEEEINKKGGIMSRPLQLLVEDGAGSPGTSIDKASRLLSRDKIDFLMGTVNSASSLALSQFANKHDLLFLCTGGHADAVTGKECHWNTFRTCSTTWMLTSGDFETLFKKFGKSWYFITTDYAFGHAEQSDYTKQLKTAGGRVVGTALAPVGTTDFSSYLIDVKAKKPDFICLLLAGDDQVNCMKQISQFGINKQIPVGGALFELEQAQALPEAARYGWWTMEWYWDQPHTPHVAEFVKAYSTKYKGEYPSARSWFGYASTYAIKLAVEKAKSTNTMKVVRAMEGLVLPPEIALQPNAPEYRAADHQLMLSMFPGHVIQAGKYPSLFDVSAIIPGKKIALSAAAADCKMTYPT</sequence>
<keyword evidence="6" id="KW-1185">Reference proteome</keyword>
<comment type="caution">
    <text evidence="5">The sequence shown here is derived from an EMBL/GenBank/DDBJ whole genome shotgun (WGS) entry which is preliminary data.</text>
</comment>
<gene>
    <name evidence="5" type="ORF">SIL87_17430</name>
</gene>
<evidence type="ECO:0000313" key="5">
    <source>
        <dbReference type="EMBL" id="MDX5932541.1"/>
    </source>
</evidence>
<keyword evidence="3" id="KW-0029">Amino-acid transport</keyword>
<dbReference type="AlphaFoldDB" id="A0AAW9DUI4"/>
<dbReference type="InterPro" id="IPR028081">
    <property type="entry name" value="Leu-bd"/>
</dbReference>
<dbReference type="PROSITE" id="PS51318">
    <property type="entry name" value="TAT"/>
    <property type="match status" value="1"/>
</dbReference>
<dbReference type="InterPro" id="IPR028082">
    <property type="entry name" value="Peripla_BP_I"/>
</dbReference>
<dbReference type="SUPFAM" id="SSF53822">
    <property type="entry name" value="Periplasmic binding protein-like I"/>
    <property type="match status" value="1"/>
</dbReference>
<dbReference type="RefSeq" id="WP_319615396.1">
    <property type="nucleotide sequence ID" value="NZ_JAWXYB010000018.1"/>
</dbReference>
<dbReference type="Proteomes" id="UP001279553">
    <property type="component" value="Unassembled WGS sequence"/>
</dbReference>
<dbReference type="PANTHER" id="PTHR30483:SF6">
    <property type="entry name" value="PERIPLASMIC BINDING PROTEIN OF ABC TRANSPORTER FOR NATURAL AMINO ACIDS"/>
    <property type="match status" value="1"/>
</dbReference>
<reference evidence="5 6" key="1">
    <citation type="submission" date="2023-11" db="EMBL/GenBank/DDBJ databases">
        <title>MicrobeMod: A computational toolkit for identifying prokaryotic methylation and restriction-modification with nanopore sequencing.</title>
        <authorList>
            <person name="Crits-Christoph A."/>
            <person name="Kang S.C."/>
            <person name="Lee H."/>
            <person name="Ostrov N."/>
        </authorList>
    </citation>
    <scope>NUCLEOTIDE SEQUENCE [LARGE SCALE GENOMIC DNA]</scope>
    <source>
        <strain evidence="5 6">DSMZ 700</strain>
    </source>
</reference>
<dbReference type="InterPro" id="IPR051010">
    <property type="entry name" value="BCAA_transport"/>
</dbReference>
<accession>A0AAW9DUI4</accession>
<dbReference type="InterPro" id="IPR019546">
    <property type="entry name" value="TAT_signal_bac_arc"/>
</dbReference>
<keyword evidence="2" id="KW-0732">Signal</keyword>
<keyword evidence="3" id="KW-0813">Transport</keyword>
<feature type="domain" description="Leucine-binding protein" evidence="4">
    <location>
        <begin position="48"/>
        <end position="393"/>
    </location>
</feature>
<organism evidence="5 6">
    <name type="scientific">Acidiphilium acidophilum</name>
    <name type="common">Thiobacillus acidophilus</name>
    <dbReference type="NCBI Taxonomy" id="76588"/>
    <lineage>
        <taxon>Bacteria</taxon>
        <taxon>Pseudomonadati</taxon>
        <taxon>Pseudomonadota</taxon>
        <taxon>Alphaproteobacteria</taxon>
        <taxon>Acetobacterales</taxon>
        <taxon>Acidocellaceae</taxon>
        <taxon>Acidiphilium</taxon>
    </lineage>
</organism>